<evidence type="ECO:0000256" key="1">
    <source>
        <dbReference type="ARBA" id="ARBA00010890"/>
    </source>
</evidence>
<keyword evidence="4" id="KW-0325">Glycoprotein</keyword>
<dbReference type="InterPro" id="IPR003961">
    <property type="entry name" value="FN3_dom"/>
</dbReference>
<dbReference type="PROSITE" id="PS01354">
    <property type="entry name" value="HEMATOPO_REC_L_F3"/>
    <property type="match status" value="1"/>
</dbReference>
<dbReference type="Ensembl" id="ENSONIT00000052418.1">
    <property type="protein sequence ID" value="ENSONIP00000029521.1"/>
    <property type="gene ID" value="ENSONIG00000001198.2"/>
</dbReference>
<name>A0A669B1E0_ORENI</name>
<evidence type="ECO:0000313" key="8">
    <source>
        <dbReference type="Proteomes" id="UP000005207"/>
    </source>
</evidence>
<dbReference type="InParanoid" id="A0A669B1E0"/>
<dbReference type="Pfam" id="PF24031">
    <property type="entry name" value="FN3_IL27B_N"/>
    <property type="match status" value="1"/>
</dbReference>
<evidence type="ECO:0000256" key="4">
    <source>
        <dbReference type="ARBA" id="ARBA00023180"/>
    </source>
</evidence>
<keyword evidence="3" id="KW-0677">Repeat</keyword>
<keyword evidence="2 5" id="KW-0732">Signal</keyword>
<dbReference type="GeneTree" id="ENSGT00940000160050"/>
<protein>
    <recommendedName>
        <fullName evidence="6">IL27B N-terminal Fn3 domain-containing protein</fullName>
    </recommendedName>
</protein>
<reference evidence="7" key="3">
    <citation type="submission" date="2025-09" db="UniProtKB">
        <authorList>
            <consortium name="Ensembl"/>
        </authorList>
    </citation>
    <scope>IDENTIFICATION</scope>
</reference>
<dbReference type="InterPro" id="IPR056621">
    <property type="entry name" value="FN3_IL27B_N"/>
</dbReference>
<feature type="chain" id="PRO_5025434565" description="IL27B N-terminal Fn3 domain-containing protein" evidence="5">
    <location>
        <begin position="25"/>
        <end position="263"/>
    </location>
</feature>
<evidence type="ECO:0000256" key="3">
    <source>
        <dbReference type="ARBA" id="ARBA00022737"/>
    </source>
</evidence>
<comment type="similarity">
    <text evidence="1">Belongs to the type I cytokine receptor family. Type 3 subfamily.</text>
</comment>
<dbReference type="InterPro" id="IPR036116">
    <property type="entry name" value="FN3_sf"/>
</dbReference>
<keyword evidence="8" id="KW-1185">Reference proteome</keyword>
<sequence length="263" mass="29736">MRAAVFGGGYVTVILLISILESQAVDLLRGTGTSQNPLSAPKVHCRCSSYPNVTLCTWPKPPHFPTTHYIATYSERHNQASTEECHLLPPGSSSSEQFWICQLPNLKLLTDYIINITAVHSGRSSSHLTNFMLEDIVKPDPPVDVRVSPTNNRKLLVEWAPPPTWTNMVIFPLKYQILYQWENKGTRRSVRVSMVFITPYLHKSVVTTSFVSGTSHLTLTRISHVQVQNYPNFLKQPQIAFFVLVVFLKSSHHLQDPVFNLII</sequence>
<feature type="domain" description="IL27B N-terminal Fn3" evidence="6">
    <location>
        <begin position="41"/>
        <end position="131"/>
    </location>
</feature>
<reference evidence="8" key="1">
    <citation type="submission" date="2012-01" db="EMBL/GenBank/DDBJ databases">
        <title>The Genome Sequence of Oreochromis niloticus (Nile Tilapia).</title>
        <authorList>
            <consortium name="Broad Institute Genome Assembly Team"/>
            <consortium name="Broad Institute Sequencing Platform"/>
            <person name="Di Palma F."/>
            <person name="Johnson J."/>
            <person name="Lander E.S."/>
            <person name="Lindblad-Toh K."/>
        </authorList>
    </citation>
    <scope>NUCLEOTIDE SEQUENCE [LARGE SCALE GENOMIC DNA]</scope>
</reference>
<gene>
    <name evidence="7" type="primary">ebi3</name>
</gene>
<dbReference type="AlphaFoldDB" id="A0A669B1E0"/>
<evidence type="ECO:0000256" key="2">
    <source>
        <dbReference type="ARBA" id="ARBA00022729"/>
    </source>
</evidence>
<dbReference type="GO" id="GO:0004896">
    <property type="term" value="F:cytokine receptor activity"/>
    <property type="evidence" value="ECO:0007669"/>
    <property type="project" value="InterPro"/>
</dbReference>
<dbReference type="GO" id="GO:0016020">
    <property type="term" value="C:membrane"/>
    <property type="evidence" value="ECO:0007669"/>
    <property type="project" value="InterPro"/>
</dbReference>
<dbReference type="Gene3D" id="2.60.40.10">
    <property type="entry name" value="Immunoglobulins"/>
    <property type="match status" value="2"/>
</dbReference>
<organism evidence="7 8">
    <name type="scientific">Oreochromis niloticus</name>
    <name type="common">Nile tilapia</name>
    <name type="synonym">Tilapia nilotica</name>
    <dbReference type="NCBI Taxonomy" id="8128"/>
    <lineage>
        <taxon>Eukaryota</taxon>
        <taxon>Metazoa</taxon>
        <taxon>Chordata</taxon>
        <taxon>Craniata</taxon>
        <taxon>Vertebrata</taxon>
        <taxon>Euteleostomi</taxon>
        <taxon>Actinopterygii</taxon>
        <taxon>Neopterygii</taxon>
        <taxon>Teleostei</taxon>
        <taxon>Neoteleostei</taxon>
        <taxon>Acanthomorphata</taxon>
        <taxon>Ovalentaria</taxon>
        <taxon>Cichlomorphae</taxon>
        <taxon>Cichliformes</taxon>
        <taxon>Cichlidae</taxon>
        <taxon>African cichlids</taxon>
        <taxon>Pseudocrenilabrinae</taxon>
        <taxon>Oreochromini</taxon>
        <taxon>Oreochromis</taxon>
    </lineage>
</organism>
<dbReference type="PANTHER" id="PTHR48483">
    <property type="entry name" value="INTERLEUKIN-27 SUBUNIT BETA"/>
    <property type="match status" value="1"/>
</dbReference>
<dbReference type="CDD" id="cd00063">
    <property type="entry name" value="FN3"/>
    <property type="match status" value="1"/>
</dbReference>
<dbReference type="InterPro" id="IPR053073">
    <property type="entry name" value="IL11/IL27_subunit_beta"/>
</dbReference>
<dbReference type="Proteomes" id="UP000005207">
    <property type="component" value="Linkage group LG19"/>
</dbReference>
<dbReference type="InterPro" id="IPR013783">
    <property type="entry name" value="Ig-like_fold"/>
</dbReference>
<evidence type="ECO:0000313" key="7">
    <source>
        <dbReference type="Ensembl" id="ENSONIP00000029521.1"/>
    </source>
</evidence>
<dbReference type="SUPFAM" id="SSF49265">
    <property type="entry name" value="Fibronectin type III"/>
    <property type="match status" value="2"/>
</dbReference>
<reference evidence="7" key="2">
    <citation type="submission" date="2025-08" db="UniProtKB">
        <authorList>
            <consortium name="Ensembl"/>
        </authorList>
    </citation>
    <scope>IDENTIFICATION</scope>
</reference>
<feature type="signal peptide" evidence="5">
    <location>
        <begin position="1"/>
        <end position="24"/>
    </location>
</feature>
<proteinExistence type="inferred from homology"/>
<dbReference type="InterPro" id="IPR003530">
    <property type="entry name" value="Hematopoietin_rcpt_L_F3_CS"/>
</dbReference>
<dbReference type="PANTHER" id="PTHR48483:SF2">
    <property type="entry name" value="INTERLEUKIN-27 SUBUNIT BETA"/>
    <property type="match status" value="1"/>
</dbReference>
<evidence type="ECO:0000259" key="6">
    <source>
        <dbReference type="Pfam" id="PF24031"/>
    </source>
</evidence>
<evidence type="ECO:0000256" key="5">
    <source>
        <dbReference type="SAM" id="SignalP"/>
    </source>
</evidence>
<accession>A0A669B1E0</accession>